<dbReference type="SUPFAM" id="SSF55729">
    <property type="entry name" value="Acyl-CoA N-acyltransferases (Nat)"/>
    <property type="match status" value="1"/>
</dbReference>
<comment type="caution">
    <text evidence="2">The sequence shown here is derived from an EMBL/GenBank/DDBJ whole genome shotgun (WGS) entry which is preliminary data.</text>
</comment>
<evidence type="ECO:0000313" key="2">
    <source>
        <dbReference type="EMBL" id="GAK45879.1"/>
    </source>
</evidence>
<evidence type="ECO:0000313" key="3">
    <source>
        <dbReference type="Proteomes" id="UP000028702"/>
    </source>
</evidence>
<dbReference type="PANTHER" id="PTHR43792">
    <property type="entry name" value="GNAT FAMILY, PUTATIVE (AFU_ORTHOLOGUE AFUA_3G00765)-RELATED-RELATED"/>
    <property type="match status" value="1"/>
</dbReference>
<dbReference type="EMBL" id="BBIO01000013">
    <property type="protein sequence ID" value="GAK45879.1"/>
    <property type="molecule type" value="Genomic_DNA"/>
</dbReference>
<dbReference type="Pfam" id="PF13302">
    <property type="entry name" value="Acetyltransf_3"/>
    <property type="match status" value="1"/>
</dbReference>
<keyword evidence="3" id="KW-1185">Reference proteome</keyword>
<reference evidence="2 3" key="1">
    <citation type="submission" date="2014-07" db="EMBL/GenBank/DDBJ databases">
        <title>Tepidicaulis marinum gen. nov., sp. nov., a novel marine bacterium denitrifying nitrate to nitrous oxide strictly under microaerobic conditions.</title>
        <authorList>
            <person name="Takeuchi M."/>
            <person name="Yamagishi T."/>
            <person name="Kamagata Y."/>
            <person name="Oshima K."/>
            <person name="Hattori M."/>
            <person name="Katayama T."/>
            <person name="Hanada S."/>
            <person name="Tamaki H."/>
            <person name="Marumo K."/>
            <person name="Maeda H."/>
            <person name="Nedachi M."/>
            <person name="Iwasaki W."/>
            <person name="Suwa Y."/>
            <person name="Sakata S."/>
        </authorList>
    </citation>
    <scope>NUCLEOTIDE SEQUENCE [LARGE SCALE GENOMIC DNA]</scope>
    <source>
        <strain evidence="2 3">MA2</strain>
    </source>
</reference>
<dbReference type="GO" id="GO:0005737">
    <property type="term" value="C:cytoplasm"/>
    <property type="evidence" value="ECO:0007669"/>
    <property type="project" value="TreeGrafter"/>
</dbReference>
<accession>A0A081BCW1</accession>
<dbReference type="Gene3D" id="3.40.630.30">
    <property type="match status" value="1"/>
</dbReference>
<dbReference type="AlphaFoldDB" id="A0A081BCW1"/>
<feature type="domain" description="N-acetyltransferase" evidence="1">
    <location>
        <begin position="34"/>
        <end position="195"/>
    </location>
</feature>
<dbReference type="Proteomes" id="UP000028702">
    <property type="component" value="Unassembled WGS sequence"/>
</dbReference>
<dbReference type="GO" id="GO:0008999">
    <property type="term" value="F:protein-N-terminal-alanine acetyltransferase activity"/>
    <property type="evidence" value="ECO:0007669"/>
    <property type="project" value="TreeGrafter"/>
</dbReference>
<keyword evidence="2" id="KW-0689">Ribosomal protein</keyword>
<dbReference type="PANTHER" id="PTHR43792:SF9">
    <property type="entry name" value="RIBOSOMAL-PROTEIN-ALANINE ACETYLTRANSFERASE"/>
    <property type="match status" value="1"/>
</dbReference>
<dbReference type="InterPro" id="IPR051531">
    <property type="entry name" value="N-acetyltransferase"/>
</dbReference>
<gene>
    <name evidence="2" type="ORF">M2A_2378</name>
</gene>
<evidence type="ECO:0000259" key="1">
    <source>
        <dbReference type="PROSITE" id="PS51186"/>
    </source>
</evidence>
<dbReference type="RefSeq" id="WP_052379441.1">
    <property type="nucleotide sequence ID" value="NZ_BBIO01000013.1"/>
</dbReference>
<protein>
    <submittedName>
        <fullName evidence="2">Acetyltransferase, including N-acetylase of ribosomal protein</fullName>
    </submittedName>
</protein>
<dbReference type="InterPro" id="IPR000182">
    <property type="entry name" value="GNAT_dom"/>
</dbReference>
<dbReference type="GO" id="GO:0005840">
    <property type="term" value="C:ribosome"/>
    <property type="evidence" value="ECO:0007669"/>
    <property type="project" value="UniProtKB-KW"/>
</dbReference>
<dbReference type="InterPro" id="IPR016181">
    <property type="entry name" value="Acyl_CoA_acyltransferase"/>
</dbReference>
<keyword evidence="2" id="KW-0808">Transferase</keyword>
<proteinExistence type="predicted"/>
<name>A0A081BCW1_9HYPH</name>
<dbReference type="PROSITE" id="PS51186">
    <property type="entry name" value="GNAT"/>
    <property type="match status" value="1"/>
</dbReference>
<organism evidence="2 3">
    <name type="scientific">Tepidicaulis marinus</name>
    <dbReference type="NCBI Taxonomy" id="1333998"/>
    <lineage>
        <taxon>Bacteria</taxon>
        <taxon>Pseudomonadati</taxon>
        <taxon>Pseudomonadota</taxon>
        <taxon>Alphaproteobacteria</taxon>
        <taxon>Hyphomicrobiales</taxon>
        <taxon>Parvibaculaceae</taxon>
        <taxon>Tepidicaulis</taxon>
    </lineage>
</organism>
<dbReference type="STRING" id="1333998.M2A_2378"/>
<dbReference type="eggNOG" id="COG1670">
    <property type="taxonomic scope" value="Bacteria"/>
</dbReference>
<sequence>MPDTLPDTLPDSFPPQPKEEYFLELTAGLETPRFLLTPLETHDVPALLTHFQDPRVTEYMDIDPFTRSEEAEDVVGWAENLRAAAQGIRWAIREKAQDGAPGCFLGTCGFNALVYERARRGEVAYDLSPAYWGKGVMAELMPLLIALAAGPLALRRLEAMVTPGNIRSIRLLERHGFEKEGLLRQHAYWKGRFWDQLIFGQVLEGAAIQHDCPAQY</sequence>
<keyword evidence="2" id="KW-0687">Ribonucleoprotein</keyword>